<evidence type="ECO:0000256" key="2">
    <source>
        <dbReference type="SAM" id="Phobius"/>
    </source>
</evidence>
<organism evidence="3 4">
    <name type="scientific">Acetobacter garciniae</name>
    <dbReference type="NCBI Taxonomy" id="2817435"/>
    <lineage>
        <taxon>Bacteria</taxon>
        <taxon>Pseudomonadati</taxon>
        <taxon>Pseudomonadota</taxon>
        <taxon>Alphaproteobacteria</taxon>
        <taxon>Acetobacterales</taxon>
        <taxon>Acetobacteraceae</taxon>
        <taxon>Acetobacter</taxon>
    </lineage>
</organism>
<evidence type="ECO:0000313" key="3">
    <source>
        <dbReference type="EMBL" id="MBO1323696.1"/>
    </source>
</evidence>
<keyword evidence="2" id="KW-0472">Membrane</keyword>
<dbReference type="RefSeq" id="WP_207844169.1">
    <property type="nucleotide sequence ID" value="NZ_JAFVMH010000001.1"/>
</dbReference>
<feature type="transmembrane region" description="Helical" evidence="2">
    <location>
        <begin position="20"/>
        <end position="41"/>
    </location>
</feature>
<protein>
    <submittedName>
        <fullName evidence="3">Uncharacterized protein</fullName>
    </submittedName>
</protein>
<proteinExistence type="predicted"/>
<keyword evidence="2" id="KW-0812">Transmembrane</keyword>
<dbReference type="Proteomes" id="UP000664073">
    <property type="component" value="Unassembled WGS sequence"/>
</dbReference>
<sequence>MLLRSAPPKNMPKMPGGWSLWRIKIGCVLVLAAVYGGFVWYTAHQKIPPQLIHIPVMVIRPAPPKAPPAPPIQMQQPAAPPAFPVPNLRAGRG</sequence>
<keyword evidence="2" id="KW-1133">Transmembrane helix</keyword>
<reference evidence="3" key="1">
    <citation type="submission" date="2021-03" db="EMBL/GenBank/DDBJ databases">
        <title>The complete genome sequence of Acetobacter sp. TBRC 12339.</title>
        <authorList>
            <person name="Charoenyingcharoen P."/>
            <person name="Yukphan P."/>
        </authorList>
    </citation>
    <scope>NUCLEOTIDE SEQUENCE</scope>
    <source>
        <strain evidence="3">TBRC 12339</strain>
    </source>
</reference>
<feature type="region of interest" description="Disordered" evidence="1">
    <location>
        <begin position="66"/>
        <end position="93"/>
    </location>
</feature>
<dbReference type="AlphaFoldDB" id="A0A939KQI9"/>
<evidence type="ECO:0000313" key="4">
    <source>
        <dbReference type="Proteomes" id="UP000664073"/>
    </source>
</evidence>
<gene>
    <name evidence="3" type="ORF">J2D77_00810</name>
</gene>
<evidence type="ECO:0000256" key="1">
    <source>
        <dbReference type="SAM" id="MobiDB-lite"/>
    </source>
</evidence>
<comment type="caution">
    <text evidence="3">The sequence shown here is derived from an EMBL/GenBank/DDBJ whole genome shotgun (WGS) entry which is preliminary data.</text>
</comment>
<name>A0A939KQI9_9PROT</name>
<dbReference type="EMBL" id="JAFVMH010000001">
    <property type="protein sequence ID" value="MBO1323696.1"/>
    <property type="molecule type" value="Genomic_DNA"/>
</dbReference>
<keyword evidence="4" id="KW-1185">Reference proteome</keyword>
<accession>A0A939KQI9</accession>